<evidence type="ECO:0000313" key="4">
    <source>
        <dbReference type="Proteomes" id="UP000605086"/>
    </source>
</evidence>
<evidence type="ECO:0000313" key="3">
    <source>
        <dbReference type="EMBL" id="NUA97769.1"/>
    </source>
</evidence>
<evidence type="ECO:0000259" key="2">
    <source>
        <dbReference type="Pfam" id="PF01965"/>
    </source>
</evidence>
<feature type="transmembrane region" description="Helical" evidence="1">
    <location>
        <begin position="12"/>
        <end position="32"/>
    </location>
</feature>
<feature type="domain" description="DJ-1/PfpI" evidence="2">
    <location>
        <begin position="60"/>
        <end position="224"/>
    </location>
</feature>
<dbReference type="Gene3D" id="3.40.50.880">
    <property type="match status" value="1"/>
</dbReference>
<protein>
    <submittedName>
        <fullName evidence="3">Transcriptional regulator</fullName>
    </submittedName>
</protein>
<dbReference type="PANTHER" id="PTHR43130">
    <property type="entry name" value="ARAC-FAMILY TRANSCRIPTIONAL REGULATOR"/>
    <property type="match status" value="1"/>
</dbReference>
<reference evidence="3 4" key="1">
    <citation type="submission" date="2019-10" db="EMBL/GenBank/DDBJ databases">
        <title>Genome sequence of Azospirillum melinis.</title>
        <authorList>
            <person name="Ambrosini A."/>
            <person name="Sant'Anna F.H."/>
            <person name="Cassan F.D."/>
            <person name="Souza E.M."/>
            <person name="Passaglia L.M.P."/>
        </authorList>
    </citation>
    <scope>NUCLEOTIDE SEQUENCE [LARGE SCALE GENOMIC DNA]</scope>
    <source>
        <strain evidence="3 4">TMCY0552</strain>
    </source>
</reference>
<dbReference type="SUPFAM" id="SSF52317">
    <property type="entry name" value="Class I glutamine amidotransferase-like"/>
    <property type="match status" value="1"/>
</dbReference>
<dbReference type="InterPro" id="IPR052158">
    <property type="entry name" value="INH-QAR"/>
</dbReference>
<keyword evidence="1" id="KW-0472">Membrane</keyword>
<sequence length="377" mass="40517">MRTRIIKIPRAVGIGFFLGVVALVSIWSAALVRTEGGQEAKVGFDIPTYFNRLSRQKPIVAVIAENSFTELTDYVIPFGVLSASGTASVFALATQQGPVQLFPALKVQPQATTAQFDARFPDGADFVIVPAVHRVDDATLIAWIRSQAEKGATIVGVCDGVWVVANAGLLRRKSAVGHWYSINDLKAKFPGVHFLRDRRYLADGNVVTTTGVTASIPVSIALVEAIAGRERATEVAQHLGIKDWGASHRGEDFSLTLASISTAAINWLAFWRHEDIEIPVAHGTDEIALALAADAYSRTYRSAAYAQSTTSEPITTKHGLVVIPDRVAGQSTGSPTVELPINLPAALMLDEALRQIGNIYGVATADFVALQMEYPKP</sequence>
<dbReference type="PANTHER" id="PTHR43130:SF2">
    <property type="entry name" value="DJ-1_PFPI DOMAIN-CONTAINING PROTEIN"/>
    <property type="match status" value="1"/>
</dbReference>
<proteinExistence type="predicted"/>
<keyword evidence="4" id="KW-1185">Reference proteome</keyword>
<gene>
    <name evidence="3" type="ORF">GBZ48_00585</name>
</gene>
<comment type="caution">
    <text evidence="3">The sequence shown here is derived from an EMBL/GenBank/DDBJ whole genome shotgun (WGS) entry which is preliminary data.</text>
</comment>
<dbReference type="EMBL" id="WHOS01000001">
    <property type="protein sequence ID" value="NUA97769.1"/>
    <property type="molecule type" value="Genomic_DNA"/>
</dbReference>
<accession>A0ABX2K2G9</accession>
<evidence type="ECO:0000256" key="1">
    <source>
        <dbReference type="SAM" id="Phobius"/>
    </source>
</evidence>
<keyword evidence="1" id="KW-1133">Transmembrane helix</keyword>
<organism evidence="3 4">
    <name type="scientific">Azospirillum melinis</name>
    <dbReference type="NCBI Taxonomy" id="328839"/>
    <lineage>
        <taxon>Bacteria</taxon>
        <taxon>Pseudomonadati</taxon>
        <taxon>Pseudomonadota</taxon>
        <taxon>Alphaproteobacteria</taxon>
        <taxon>Rhodospirillales</taxon>
        <taxon>Azospirillaceae</taxon>
        <taxon>Azospirillum</taxon>
    </lineage>
</organism>
<name>A0ABX2K2G9_9PROT</name>
<dbReference type="InterPro" id="IPR029062">
    <property type="entry name" value="Class_I_gatase-like"/>
</dbReference>
<dbReference type="RefSeq" id="WP_174469202.1">
    <property type="nucleotide sequence ID" value="NZ_JAGINN010000003.1"/>
</dbReference>
<dbReference type="Proteomes" id="UP000605086">
    <property type="component" value="Unassembled WGS sequence"/>
</dbReference>
<keyword evidence="1" id="KW-0812">Transmembrane</keyword>
<dbReference type="InterPro" id="IPR002818">
    <property type="entry name" value="DJ-1/PfpI"/>
</dbReference>
<dbReference type="Pfam" id="PF01965">
    <property type="entry name" value="DJ-1_PfpI"/>
    <property type="match status" value="1"/>
</dbReference>